<protein>
    <submittedName>
        <fullName evidence="1">Uncharacterized protein</fullName>
    </submittedName>
</protein>
<evidence type="ECO:0000313" key="1">
    <source>
        <dbReference type="EMBL" id="KAH0928642.1"/>
    </source>
</evidence>
<proteinExistence type="predicted"/>
<organism evidence="1 2">
    <name type="scientific">Brassica napus</name>
    <name type="common">Rape</name>
    <dbReference type="NCBI Taxonomy" id="3708"/>
    <lineage>
        <taxon>Eukaryota</taxon>
        <taxon>Viridiplantae</taxon>
        <taxon>Streptophyta</taxon>
        <taxon>Embryophyta</taxon>
        <taxon>Tracheophyta</taxon>
        <taxon>Spermatophyta</taxon>
        <taxon>Magnoliopsida</taxon>
        <taxon>eudicotyledons</taxon>
        <taxon>Gunneridae</taxon>
        <taxon>Pentapetalae</taxon>
        <taxon>rosids</taxon>
        <taxon>malvids</taxon>
        <taxon>Brassicales</taxon>
        <taxon>Brassicaceae</taxon>
        <taxon>Brassiceae</taxon>
        <taxon>Brassica</taxon>
    </lineage>
</organism>
<reference evidence="1 2" key="1">
    <citation type="submission" date="2021-05" db="EMBL/GenBank/DDBJ databases">
        <title>Genome Assembly of Synthetic Allotetraploid Brassica napus Reveals Homoeologous Exchanges between Subgenomes.</title>
        <authorList>
            <person name="Davis J.T."/>
        </authorList>
    </citation>
    <scope>NUCLEOTIDE SEQUENCE [LARGE SCALE GENOMIC DNA]</scope>
    <source>
        <strain evidence="2">cv. Da-Ae</strain>
        <tissue evidence="1">Seedling</tissue>
    </source>
</reference>
<name>A0ABQ8DHY0_BRANA</name>
<sequence length="86" mass="9520">MIFDALNVSRLLHCRVSTAEFPPPITTRGLFLKFGVALSHTAHAEIPPFQKPSVPSPDPAKLSRFTTAPVEMMTASARRRAQFSNR</sequence>
<dbReference type="EMBL" id="JAGKQM010000004">
    <property type="protein sequence ID" value="KAH0928642.1"/>
    <property type="molecule type" value="Genomic_DNA"/>
</dbReference>
<evidence type="ECO:0000313" key="2">
    <source>
        <dbReference type="Proteomes" id="UP000824890"/>
    </source>
</evidence>
<keyword evidence="2" id="KW-1185">Reference proteome</keyword>
<accession>A0ABQ8DHY0</accession>
<gene>
    <name evidence="1" type="ORF">HID58_014369</name>
</gene>
<comment type="caution">
    <text evidence="1">The sequence shown here is derived from an EMBL/GenBank/DDBJ whole genome shotgun (WGS) entry which is preliminary data.</text>
</comment>
<dbReference type="Proteomes" id="UP000824890">
    <property type="component" value="Unassembled WGS sequence"/>
</dbReference>